<organism evidence="1">
    <name type="scientific">Tanacetum cinerariifolium</name>
    <name type="common">Dalmatian daisy</name>
    <name type="synonym">Chrysanthemum cinerariifolium</name>
    <dbReference type="NCBI Taxonomy" id="118510"/>
    <lineage>
        <taxon>Eukaryota</taxon>
        <taxon>Viridiplantae</taxon>
        <taxon>Streptophyta</taxon>
        <taxon>Embryophyta</taxon>
        <taxon>Tracheophyta</taxon>
        <taxon>Spermatophyta</taxon>
        <taxon>Magnoliopsida</taxon>
        <taxon>eudicotyledons</taxon>
        <taxon>Gunneridae</taxon>
        <taxon>Pentapetalae</taxon>
        <taxon>asterids</taxon>
        <taxon>campanulids</taxon>
        <taxon>Asterales</taxon>
        <taxon>Asteraceae</taxon>
        <taxon>Asteroideae</taxon>
        <taxon>Anthemideae</taxon>
        <taxon>Anthemidinae</taxon>
        <taxon>Tanacetum</taxon>
    </lineage>
</organism>
<accession>A0A699TTZ3</accession>
<name>A0A699TTZ3_TANCI</name>
<protein>
    <submittedName>
        <fullName evidence="1">Uncharacterized protein</fullName>
    </submittedName>
</protein>
<dbReference type="EMBL" id="BKCJ011271303">
    <property type="protein sequence ID" value="GFD13280.1"/>
    <property type="molecule type" value="Genomic_DNA"/>
</dbReference>
<sequence length="68" mass="7859">MKKWDVINEDDTTDDEDVFNSYGDSFGGGNQLEDEDFDFYEGYVDQVVDLDGALKEFRDFKLSMSGRK</sequence>
<evidence type="ECO:0000313" key="1">
    <source>
        <dbReference type="EMBL" id="GFD13280.1"/>
    </source>
</evidence>
<comment type="caution">
    <text evidence="1">The sequence shown here is derived from an EMBL/GenBank/DDBJ whole genome shotgun (WGS) entry which is preliminary data.</text>
</comment>
<dbReference type="AlphaFoldDB" id="A0A699TTZ3"/>
<reference evidence="1" key="1">
    <citation type="journal article" date="2019" name="Sci. Rep.">
        <title>Draft genome of Tanacetum cinerariifolium, the natural source of mosquito coil.</title>
        <authorList>
            <person name="Yamashiro T."/>
            <person name="Shiraishi A."/>
            <person name="Satake H."/>
            <person name="Nakayama K."/>
        </authorList>
    </citation>
    <scope>NUCLEOTIDE SEQUENCE</scope>
</reference>
<gene>
    <name evidence="1" type="ORF">Tci_885249</name>
</gene>
<proteinExistence type="predicted"/>